<evidence type="ECO:0008006" key="3">
    <source>
        <dbReference type="Google" id="ProtNLM"/>
    </source>
</evidence>
<dbReference type="EMBL" id="JAGSND010000029">
    <property type="protein sequence ID" value="MBR0600476.1"/>
    <property type="molecule type" value="Genomic_DNA"/>
</dbReference>
<dbReference type="Proteomes" id="UP000675664">
    <property type="component" value="Unassembled WGS sequence"/>
</dbReference>
<keyword evidence="2" id="KW-1185">Reference proteome</keyword>
<gene>
    <name evidence="1" type="ORF">KCX82_21635</name>
</gene>
<sequence length="107" mass="12520">MMDITKVNMDLFCEKCNEDTIHVITYAGQKVIKAYCTKCHKEFHTNKDAALAAYTDEVINRIKTKPRRVKAELQSHPVKSVISMPARLITKFFRIEKEYKNIKKELE</sequence>
<proteinExistence type="predicted"/>
<evidence type="ECO:0000313" key="1">
    <source>
        <dbReference type="EMBL" id="MBR0600476.1"/>
    </source>
</evidence>
<name>A0A8J8B474_9FIRM</name>
<organism evidence="1 2">
    <name type="scientific">Sinanaerobacter chloroacetimidivorans</name>
    <dbReference type="NCBI Taxonomy" id="2818044"/>
    <lineage>
        <taxon>Bacteria</taxon>
        <taxon>Bacillati</taxon>
        <taxon>Bacillota</taxon>
        <taxon>Clostridia</taxon>
        <taxon>Peptostreptococcales</taxon>
        <taxon>Anaerovoracaceae</taxon>
        <taxon>Sinanaerobacter</taxon>
    </lineage>
</organism>
<dbReference type="AlphaFoldDB" id="A0A8J8B474"/>
<protein>
    <recommendedName>
        <fullName evidence="3">Bh protein</fullName>
    </recommendedName>
</protein>
<reference evidence="1" key="2">
    <citation type="submission" date="2021-04" db="EMBL/GenBank/DDBJ databases">
        <authorList>
            <person name="Liu J."/>
        </authorList>
    </citation>
    <scope>NUCLEOTIDE SEQUENCE</scope>
    <source>
        <strain evidence="1">BAD-6</strain>
    </source>
</reference>
<accession>A0A8J8B474</accession>
<comment type="caution">
    <text evidence="1">The sequence shown here is derived from an EMBL/GenBank/DDBJ whole genome shotgun (WGS) entry which is preliminary data.</text>
</comment>
<reference evidence="1" key="1">
    <citation type="submission" date="2021-04" db="EMBL/GenBank/DDBJ databases">
        <title>Sinoanaerobacter chloroacetimidivorans sp. nov., an obligate anaerobic bacterium isolated from anaerobic sludge.</title>
        <authorList>
            <person name="Bao Y."/>
        </authorList>
    </citation>
    <scope>NUCLEOTIDE SEQUENCE</scope>
    <source>
        <strain evidence="1">BAD-6</strain>
    </source>
</reference>
<evidence type="ECO:0000313" key="2">
    <source>
        <dbReference type="Proteomes" id="UP000675664"/>
    </source>
</evidence>